<protein>
    <submittedName>
        <fullName evidence="1">Uncharacterized protein</fullName>
    </submittedName>
</protein>
<reference evidence="1" key="1">
    <citation type="submission" date="2022-06" db="EMBL/GenBank/DDBJ databases">
        <title>Sphingomonas sp. nov. isolated from rhizosphere soil of tomato.</title>
        <authorList>
            <person name="Dong H."/>
            <person name="Gao R."/>
        </authorList>
    </citation>
    <scope>NUCLEOTIDE SEQUENCE</scope>
    <source>
        <strain evidence="1">MMSM24</strain>
    </source>
</reference>
<keyword evidence="2" id="KW-1185">Reference proteome</keyword>
<dbReference type="EMBL" id="JANFAV010000001">
    <property type="protein sequence ID" value="MCW6533817.1"/>
    <property type="molecule type" value="Genomic_DNA"/>
</dbReference>
<evidence type="ECO:0000313" key="2">
    <source>
        <dbReference type="Proteomes" id="UP001165565"/>
    </source>
</evidence>
<name>A0AA41Z6M4_9SPHN</name>
<dbReference type="Proteomes" id="UP001165565">
    <property type="component" value="Unassembled WGS sequence"/>
</dbReference>
<comment type="caution">
    <text evidence="1">The sequence shown here is derived from an EMBL/GenBank/DDBJ whole genome shotgun (WGS) entry which is preliminary data.</text>
</comment>
<accession>A0AA41Z6M4</accession>
<organism evidence="1 2">
    <name type="scientific">Sphingomonas lycopersici</name>
    <dbReference type="NCBI Taxonomy" id="2951807"/>
    <lineage>
        <taxon>Bacteria</taxon>
        <taxon>Pseudomonadati</taxon>
        <taxon>Pseudomonadota</taxon>
        <taxon>Alphaproteobacteria</taxon>
        <taxon>Sphingomonadales</taxon>
        <taxon>Sphingomonadaceae</taxon>
        <taxon>Sphingomonas</taxon>
    </lineage>
</organism>
<sequence>MDRLVKGLYHALIQRSGPDDVHDRASVEAESLLDAKRLLEERYGEGKVISITGERESKRIR</sequence>
<evidence type="ECO:0000313" key="1">
    <source>
        <dbReference type="EMBL" id="MCW6533817.1"/>
    </source>
</evidence>
<gene>
    <name evidence="1" type="ORF">NEE01_03375</name>
</gene>
<dbReference type="AlphaFoldDB" id="A0AA41Z6M4"/>
<proteinExistence type="predicted"/>